<sequence>MLGERPRAAPSNGCIDCSLKEEKTAKLPSSVTEGPSEVRSTWRTYVPQGGSKGKQVALDNTKLKSRSDSRIVISGKRRVPPSGVPFGVDLVKPLMPKAVGTRVTVCQTNSGHKKPYPQPHLIPRLPSSSCHQSSRGSFCQLSESFVTQFVINTKAPKGVISLLTLQKGKNEMLYNYSKRYWELYNEIEECLEELVVVIYKLRLTPREKLWEDLILNPPANLHDLMSRVKMFARLEDDVRQTE</sequence>
<dbReference type="EMBL" id="BJWL01000335">
    <property type="protein sequence ID" value="GFS39695.1"/>
    <property type="molecule type" value="Genomic_DNA"/>
</dbReference>
<keyword evidence="2" id="KW-1185">Reference proteome</keyword>
<protein>
    <submittedName>
        <fullName evidence="1">Uncharacterized protein</fullName>
    </submittedName>
</protein>
<accession>A0A7J0DQ22</accession>
<comment type="caution">
    <text evidence="1">The sequence shown here is derived from an EMBL/GenBank/DDBJ whole genome shotgun (WGS) entry which is preliminary data.</text>
</comment>
<dbReference type="AlphaFoldDB" id="A0A7J0DQ22"/>
<proteinExistence type="predicted"/>
<evidence type="ECO:0000313" key="1">
    <source>
        <dbReference type="EMBL" id="GFS39695.1"/>
    </source>
</evidence>
<reference evidence="2" key="1">
    <citation type="submission" date="2019-07" db="EMBL/GenBank/DDBJ databases">
        <title>De Novo Assembly of kiwifruit Actinidia rufa.</title>
        <authorList>
            <person name="Sugita-Konishi S."/>
            <person name="Sato K."/>
            <person name="Mori E."/>
            <person name="Abe Y."/>
            <person name="Kisaki G."/>
            <person name="Hamano K."/>
            <person name="Suezawa K."/>
            <person name="Otani M."/>
            <person name="Fukuda T."/>
            <person name="Manabe T."/>
            <person name="Gomi K."/>
            <person name="Tabuchi M."/>
            <person name="Akimitsu K."/>
            <person name="Kataoka I."/>
        </authorList>
    </citation>
    <scope>NUCLEOTIDE SEQUENCE [LARGE SCALE GENOMIC DNA]</scope>
    <source>
        <strain evidence="2">cv. Fuchu</strain>
    </source>
</reference>
<gene>
    <name evidence="1" type="ORF">Acr_00g0064480</name>
</gene>
<evidence type="ECO:0000313" key="2">
    <source>
        <dbReference type="Proteomes" id="UP000585474"/>
    </source>
</evidence>
<name>A0A7J0DQ22_9ERIC</name>
<dbReference type="Proteomes" id="UP000585474">
    <property type="component" value="Unassembled WGS sequence"/>
</dbReference>
<organism evidence="1 2">
    <name type="scientific">Actinidia rufa</name>
    <dbReference type="NCBI Taxonomy" id="165716"/>
    <lineage>
        <taxon>Eukaryota</taxon>
        <taxon>Viridiplantae</taxon>
        <taxon>Streptophyta</taxon>
        <taxon>Embryophyta</taxon>
        <taxon>Tracheophyta</taxon>
        <taxon>Spermatophyta</taxon>
        <taxon>Magnoliopsida</taxon>
        <taxon>eudicotyledons</taxon>
        <taxon>Gunneridae</taxon>
        <taxon>Pentapetalae</taxon>
        <taxon>asterids</taxon>
        <taxon>Ericales</taxon>
        <taxon>Actinidiaceae</taxon>
        <taxon>Actinidia</taxon>
    </lineage>
</organism>